<dbReference type="PROSITE" id="PS51192">
    <property type="entry name" value="HELICASE_ATP_BIND_1"/>
    <property type="match status" value="1"/>
</dbReference>
<dbReference type="PROSITE" id="PS51194">
    <property type="entry name" value="HELICASE_CTER"/>
    <property type="match status" value="1"/>
</dbReference>
<evidence type="ECO:0000313" key="11">
    <source>
        <dbReference type="Proteomes" id="UP000492820"/>
    </source>
</evidence>
<dbReference type="SUPFAM" id="SSF52540">
    <property type="entry name" value="P-loop containing nucleoside triphosphate hydrolases"/>
    <property type="match status" value="1"/>
</dbReference>
<dbReference type="GO" id="GO:0005634">
    <property type="term" value="C:nucleus"/>
    <property type="evidence" value="ECO:0007669"/>
    <property type="project" value="TreeGrafter"/>
</dbReference>
<dbReference type="AlphaFoldDB" id="A0A068WR31"/>
<evidence type="ECO:0000256" key="1">
    <source>
        <dbReference type="ARBA" id="ARBA00022741"/>
    </source>
</evidence>
<dbReference type="WBParaSite" id="EgrG_000228800">
    <property type="protein sequence ID" value="EgrG_000228800"/>
    <property type="gene ID" value="EgrG_000228800"/>
</dbReference>
<protein>
    <submittedName>
        <fullName evidence="10 12">ATP dependent RNA helicase DHX36</fullName>
    </submittedName>
</protein>
<keyword evidence="4" id="KW-0067">ATP-binding</keyword>
<dbReference type="Proteomes" id="UP000492820">
    <property type="component" value="Unassembled WGS sequence"/>
</dbReference>
<name>A0A068WR31_ECHGR</name>
<dbReference type="InterPro" id="IPR014001">
    <property type="entry name" value="Helicase_ATP-bd"/>
</dbReference>
<keyword evidence="1" id="KW-0547">Nucleotide-binding</keyword>
<dbReference type="GO" id="GO:0002151">
    <property type="term" value="F:G-quadruplex RNA binding"/>
    <property type="evidence" value="ECO:0007669"/>
    <property type="project" value="TreeGrafter"/>
</dbReference>
<dbReference type="PANTHER" id="PTHR18934:SF237">
    <property type="entry name" value="ATP-DEPENDENT DNA_RNA HELICASE DHX36"/>
    <property type="match status" value="1"/>
</dbReference>
<dbReference type="PANTHER" id="PTHR18934">
    <property type="entry name" value="ATP-DEPENDENT RNA HELICASE"/>
    <property type="match status" value="1"/>
</dbReference>
<dbReference type="Gene3D" id="3.40.50.300">
    <property type="entry name" value="P-loop containing nucleotide triphosphate hydrolases"/>
    <property type="match status" value="2"/>
</dbReference>
<dbReference type="PROSITE" id="PS00690">
    <property type="entry name" value="DEAH_ATP_HELICASE"/>
    <property type="match status" value="1"/>
</dbReference>
<feature type="compositionally biased region" description="Polar residues" evidence="7">
    <location>
        <begin position="1010"/>
        <end position="1023"/>
    </location>
</feature>
<proteinExistence type="inferred from homology"/>
<dbReference type="Gene3D" id="1.20.120.1080">
    <property type="match status" value="1"/>
</dbReference>
<dbReference type="GO" id="GO:0003678">
    <property type="term" value="F:DNA helicase activity"/>
    <property type="evidence" value="ECO:0007669"/>
    <property type="project" value="TreeGrafter"/>
</dbReference>
<evidence type="ECO:0000259" key="8">
    <source>
        <dbReference type="PROSITE" id="PS51192"/>
    </source>
</evidence>
<dbReference type="InterPro" id="IPR011545">
    <property type="entry name" value="DEAD/DEAH_box_helicase_dom"/>
</dbReference>
<dbReference type="OrthoDB" id="5600252at2759"/>
<dbReference type="CDD" id="cd18791">
    <property type="entry name" value="SF2_C_RHA"/>
    <property type="match status" value="1"/>
</dbReference>
<evidence type="ECO:0000256" key="3">
    <source>
        <dbReference type="ARBA" id="ARBA00022806"/>
    </source>
</evidence>
<dbReference type="InterPro" id="IPR059023">
    <property type="entry name" value="RNA_hel_CTD"/>
</dbReference>
<dbReference type="Pfam" id="PF00270">
    <property type="entry name" value="DEAD"/>
    <property type="match status" value="1"/>
</dbReference>
<reference evidence="10 11" key="1">
    <citation type="journal article" date="2013" name="Nature">
        <title>The genomes of four tapeworm species reveal adaptations to parasitism.</title>
        <authorList>
            <person name="Tsai I.J."/>
            <person name="Zarowiecki M."/>
            <person name="Holroyd N."/>
            <person name="Garciarrubio A."/>
            <person name="Sanchez-Flores A."/>
            <person name="Brooks K.L."/>
            <person name="Tracey A."/>
            <person name="Bobes R.J."/>
            <person name="Fragoso G."/>
            <person name="Sciutto E."/>
            <person name="Aslett M."/>
            <person name="Beasley H."/>
            <person name="Bennett H.M."/>
            <person name="Cai J."/>
            <person name="Camicia F."/>
            <person name="Clark R."/>
            <person name="Cucher M."/>
            <person name="De Silva N."/>
            <person name="Day T.A."/>
            <person name="Deplazes P."/>
            <person name="Estrada K."/>
            <person name="Fernandez C."/>
            <person name="Holland P.W."/>
            <person name="Hou J."/>
            <person name="Hu S."/>
            <person name="Huckvale T."/>
            <person name="Hung S.S."/>
            <person name="Kamenetzky L."/>
            <person name="Keane J.A."/>
            <person name="Kiss F."/>
            <person name="Koziol U."/>
            <person name="Lambert O."/>
            <person name="Liu K."/>
            <person name="Luo X."/>
            <person name="Luo Y."/>
            <person name="Macchiaroli N."/>
            <person name="Nichol S."/>
            <person name="Paps J."/>
            <person name="Parkinson J."/>
            <person name="Pouchkina-Stantcheva N."/>
            <person name="Riddiford N."/>
            <person name="Rosenzvit M."/>
            <person name="Salinas G."/>
            <person name="Wasmuth J.D."/>
            <person name="Zamanian M."/>
            <person name="Zheng Y."/>
            <person name="Cai X."/>
            <person name="Soberon X."/>
            <person name="Olson P.D."/>
            <person name="Laclette J.P."/>
            <person name="Brehm K."/>
            <person name="Berriman M."/>
            <person name="Garciarrubio A."/>
            <person name="Bobes R.J."/>
            <person name="Fragoso G."/>
            <person name="Sanchez-Flores A."/>
            <person name="Estrada K."/>
            <person name="Cevallos M.A."/>
            <person name="Morett E."/>
            <person name="Gonzalez V."/>
            <person name="Portillo T."/>
            <person name="Ochoa-Leyva A."/>
            <person name="Jose M.V."/>
            <person name="Sciutto E."/>
            <person name="Landa A."/>
            <person name="Jimenez L."/>
            <person name="Valdes V."/>
            <person name="Carrero J.C."/>
            <person name="Larralde C."/>
            <person name="Morales-Montor J."/>
            <person name="Limon-Lason J."/>
            <person name="Soberon X."/>
            <person name="Laclette J.P."/>
        </authorList>
    </citation>
    <scope>NUCLEOTIDE SEQUENCE [LARGE SCALE GENOMIC DNA]</scope>
</reference>
<dbReference type="SMART" id="SM00487">
    <property type="entry name" value="DEXDc"/>
    <property type="match status" value="1"/>
</dbReference>
<feature type="region of interest" description="Disordered" evidence="7">
    <location>
        <begin position="997"/>
        <end position="1023"/>
    </location>
</feature>
<dbReference type="InterPro" id="IPR007502">
    <property type="entry name" value="Helicase-assoc_dom"/>
</dbReference>
<dbReference type="Pfam" id="PF26026">
    <property type="entry name" value="RNA_hel_CTD"/>
    <property type="match status" value="1"/>
</dbReference>
<evidence type="ECO:0000256" key="7">
    <source>
        <dbReference type="SAM" id="MobiDB-lite"/>
    </source>
</evidence>
<evidence type="ECO:0000256" key="6">
    <source>
        <dbReference type="ARBA" id="ARBA00060772"/>
    </source>
</evidence>
<dbReference type="InterPro" id="IPR002464">
    <property type="entry name" value="DNA/RNA_helicase_DEAH_CS"/>
</dbReference>
<feature type="domain" description="Helicase ATP-binding" evidence="8">
    <location>
        <begin position="164"/>
        <end position="333"/>
    </location>
</feature>
<reference evidence="10" key="2">
    <citation type="submission" date="2014-06" db="EMBL/GenBank/DDBJ databases">
        <authorList>
            <person name="Aslett M."/>
        </authorList>
    </citation>
    <scope>NUCLEOTIDE SEQUENCE</scope>
</reference>
<dbReference type="SMART" id="SM00490">
    <property type="entry name" value="HELICc"/>
    <property type="match status" value="1"/>
</dbReference>
<evidence type="ECO:0000256" key="2">
    <source>
        <dbReference type="ARBA" id="ARBA00022801"/>
    </source>
</evidence>
<dbReference type="InterPro" id="IPR027417">
    <property type="entry name" value="P-loop_NTPase"/>
</dbReference>
<feature type="domain" description="Helicase C-terminal" evidence="9">
    <location>
        <begin position="426"/>
        <end position="601"/>
    </location>
</feature>
<reference evidence="12" key="3">
    <citation type="submission" date="2020-10" db="UniProtKB">
        <authorList>
            <consortium name="WormBaseParasite"/>
        </authorList>
    </citation>
    <scope>IDENTIFICATION</scope>
</reference>
<dbReference type="InterPro" id="IPR001650">
    <property type="entry name" value="Helicase_C-like"/>
</dbReference>
<evidence type="ECO:0000259" key="9">
    <source>
        <dbReference type="PROSITE" id="PS51194"/>
    </source>
</evidence>
<dbReference type="GO" id="GO:0051880">
    <property type="term" value="F:G-quadruplex DNA binding"/>
    <property type="evidence" value="ECO:0007669"/>
    <property type="project" value="TreeGrafter"/>
</dbReference>
<evidence type="ECO:0000256" key="4">
    <source>
        <dbReference type="ARBA" id="ARBA00022840"/>
    </source>
</evidence>
<accession>A0A068WR31</accession>
<dbReference type="GO" id="GO:0003724">
    <property type="term" value="F:RNA helicase activity"/>
    <property type="evidence" value="ECO:0007669"/>
    <property type="project" value="TreeGrafter"/>
</dbReference>
<dbReference type="GO" id="GO:0005524">
    <property type="term" value="F:ATP binding"/>
    <property type="evidence" value="ECO:0007669"/>
    <property type="project" value="UniProtKB-KW"/>
</dbReference>
<sequence length="1023" mass="115245">MPRCPPYLKGKEIGLWYARQNKLKAKKPDALDEPTEFTLDQRIIERIAGVVKDVERLGDCLISRKRALPSESSEMKSPHLSLTSTKEEFSKVVEMVDEHAFGGTRINVGAENEKTPCSIELQRNEALDKSLRLEMIQKVQATKYVLMNSKRKNLPTFAQKQDFLKMSDENQVVVISGETGCGKTTQLPQYLLEHAVLRGYGSCTRIVVTQPRRISAISVAERVATERGQCLGEDIGYQIRLESVLPKRPQSSILFCTTGIVLQWFQSDPLLKSVSHVVVDEVHEREMLGDFLITMLKRILPLRPDLHVILMSATLNSEEFAQFFDGCPRLEIPGRTFAVDTLYLEDVLHRTGFEMPQDALYRFSKANRRMSQMRADSVGNPPITPGIRQGYKQWLKESTSRLSLGSRQFLEAMDLYSCPPPELVAAVIDYIIRTTSSGAILAFVPGLGDILDTMKALRSIDPALYAETRGGVMLHALHSRLPSARQRVVFEPPPAGKRKVVIATNIAETSITIEDIVYVVDSGQIKITTYDPRTNTSTLARVLVSKANAAQRRGRAGRVRPGQCFHLFSRFTHDRVMLDFLPPEITRIRLEDAILRIKALELGPVTSFLSSCMDPPDLETISRTLQFLRDIQALKPLVPLCNDSVPTAQLSRMSKRQRTRILEGAIEAATSGSPVAEDNDVLTPLGHHLANLPLDPQCAKLLLLGAFFCCLKPALAVSACLAFKEPFEVPLGSEALADACRIKLTEGSQSDHWAFYVALSEYLGLREHEKYGYCRKNFLNRRTMDDLCHLMREFVDLLYERKYIKSRDMDEVEANRYSHDVRIFRAILAGAFYPNLIMATARRTNPGRAPPTPFITTPLMDEKVTLHNKSVNALVRPQNRLWLTYFQKMKLDHDAAPTVFDSTLINARPVVFFSSKISHSQAVNGGTLVVDDWIKFKSGPRVPQLVESLKRCMERWLNEKVRYPGPTNWDASNMEGRILQTIVDYFINEAPPAFELGTNHNSKHRGFAHQQGQRPVTANQSQQ</sequence>
<dbReference type="CDD" id="cd17917">
    <property type="entry name" value="DEXHc_RHA-like"/>
    <property type="match status" value="1"/>
</dbReference>
<dbReference type="GO" id="GO:0005737">
    <property type="term" value="C:cytoplasm"/>
    <property type="evidence" value="ECO:0007669"/>
    <property type="project" value="TreeGrafter"/>
</dbReference>
<keyword evidence="5" id="KW-0694">RNA-binding</keyword>
<dbReference type="Pfam" id="PF00271">
    <property type="entry name" value="Helicase_C"/>
    <property type="match status" value="1"/>
</dbReference>
<evidence type="ECO:0000313" key="12">
    <source>
        <dbReference type="WBParaSite" id="EgrG_000228800"/>
    </source>
</evidence>
<evidence type="ECO:0000313" key="10">
    <source>
        <dbReference type="EMBL" id="CDS20092.1"/>
    </source>
</evidence>
<dbReference type="FunFam" id="3.40.50.300:FF:000526">
    <property type="entry name" value="DExH-box ATP-dependent RNA helicase DExH3"/>
    <property type="match status" value="1"/>
</dbReference>
<keyword evidence="2" id="KW-0378">Hydrolase</keyword>
<dbReference type="GO" id="GO:0016787">
    <property type="term" value="F:hydrolase activity"/>
    <property type="evidence" value="ECO:0007669"/>
    <property type="project" value="UniProtKB-KW"/>
</dbReference>
<dbReference type="EMBL" id="LK028580">
    <property type="protein sequence ID" value="CDS20092.1"/>
    <property type="molecule type" value="Genomic_DNA"/>
</dbReference>
<keyword evidence="3 10" id="KW-0347">Helicase</keyword>
<evidence type="ECO:0000256" key="5">
    <source>
        <dbReference type="ARBA" id="ARBA00022884"/>
    </source>
</evidence>
<comment type="similarity">
    <text evidence="6">Belongs to the DExH box helicase family.</text>
</comment>
<organism evidence="10">
    <name type="scientific">Echinococcus granulosus</name>
    <name type="common">Hydatid tapeworm</name>
    <dbReference type="NCBI Taxonomy" id="6210"/>
    <lineage>
        <taxon>Eukaryota</taxon>
        <taxon>Metazoa</taxon>
        <taxon>Spiralia</taxon>
        <taxon>Lophotrochozoa</taxon>
        <taxon>Platyhelminthes</taxon>
        <taxon>Cestoda</taxon>
        <taxon>Eucestoda</taxon>
        <taxon>Cyclophyllidea</taxon>
        <taxon>Taeniidae</taxon>
        <taxon>Echinococcus</taxon>
        <taxon>Echinococcus granulosus group</taxon>
    </lineage>
</organism>
<dbReference type="SMART" id="SM00847">
    <property type="entry name" value="HA2"/>
    <property type="match status" value="1"/>
</dbReference>
<gene>
    <name evidence="10" type="ORF">EgrG_000228800</name>
</gene>
<dbReference type="Pfam" id="PF21010">
    <property type="entry name" value="HA2_C"/>
    <property type="match status" value="1"/>
</dbReference>